<protein>
    <submittedName>
        <fullName evidence="1">Uncharacterized protein</fullName>
    </submittedName>
</protein>
<dbReference type="Proteomes" id="UP000308600">
    <property type="component" value="Unassembled WGS sequence"/>
</dbReference>
<gene>
    <name evidence="1" type="ORF">BDN72DRAFT_841173</name>
</gene>
<accession>A0ACD3ATU7</accession>
<keyword evidence="2" id="KW-1185">Reference proteome</keyword>
<organism evidence="1 2">
    <name type="scientific">Pluteus cervinus</name>
    <dbReference type="NCBI Taxonomy" id="181527"/>
    <lineage>
        <taxon>Eukaryota</taxon>
        <taxon>Fungi</taxon>
        <taxon>Dikarya</taxon>
        <taxon>Basidiomycota</taxon>
        <taxon>Agaricomycotina</taxon>
        <taxon>Agaricomycetes</taxon>
        <taxon>Agaricomycetidae</taxon>
        <taxon>Agaricales</taxon>
        <taxon>Pluteineae</taxon>
        <taxon>Pluteaceae</taxon>
        <taxon>Pluteus</taxon>
    </lineage>
</organism>
<sequence>MSVSPATHESTTDTISTINGARIGSPSELVVLARDWKSFPNQLDHGIPSIFFGFLNGLGVPTDIKSDPLDIHASDQTSSSSSYFKAFWSLFGIIHLVDTTLLDRYESDFIHAWPGIFKWSAFFFASRVQIGPPSRKTGHKDRSTFLVRAMTRDVIAWAWYAALGSNAIRSIMIETRGFFEIIAGLWVHEDDYKLDSAEVAMQISPEVLLPFASKRPPSFLLLLLLTTTEGKFVPQLLSIIGDIPKVTETVTRRLGDALRAPEFIPTDCSTLLRLIVHFSDSAPISSGIREAVMNHGAGVLCTRLLVKVASCIQKSYPERLPDLEALLIYGFRCIPWFTRTANGISWVIQVVNTGILSAFLESSPVFHDLEDDEYTNLSAFLSEALPSYLCYRSVIHAVDTALHNLDRTVQFVSLPISRAWKVFNELTKLTAERMALITLEVKVWKRDGTSTCSNHQCEKRDALNNFRKCGNCFSSFYCSKECQILHWKNGHKLYCDEHRSLEDQAISYRDSEYLGHLNPREAFRYSPYFKTLAAKDYPGVPSQDLIFCIDFSRYPATYSLRLKSECPPGISTVPMDVYQPGSVSRTIIVATCPHGNEVKYKVVHFAADVLTMLPWKEGDTPFELDPTGSRYVDPVERFGRVKWREYWGIKPVGAGTSETSTGGTGHAGHT</sequence>
<evidence type="ECO:0000313" key="2">
    <source>
        <dbReference type="Proteomes" id="UP000308600"/>
    </source>
</evidence>
<proteinExistence type="predicted"/>
<evidence type="ECO:0000313" key="1">
    <source>
        <dbReference type="EMBL" id="TFK68972.1"/>
    </source>
</evidence>
<reference evidence="1 2" key="1">
    <citation type="journal article" date="2019" name="Nat. Ecol. Evol.">
        <title>Megaphylogeny resolves global patterns of mushroom evolution.</title>
        <authorList>
            <person name="Varga T."/>
            <person name="Krizsan K."/>
            <person name="Foldi C."/>
            <person name="Dima B."/>
            <person name="Sanchez-Garcia M."/>
            <person name="Sanchez-Ramirez S."/>
            <person name="Szollosi G.J."/>
            <person name="Szarkandi J.G."/>
            <person name="Papp V."/>
            <person name="Albert L."/>
            <person name="Andreopoulos W."/>
            <person name="Angelini C."/>
            <person name="Antonin V."/>
            <person name="Barry K.W."/>
            <person name="Bougher N.L."/>
            <person name="Buchanan P."/>
            <person name="Buyck B."/>
            <person name="Bense V."/>
            <person name="Catcheside P."/>
            <person name="Chovatia M."/>
            <person name="Cooper J."/>
            <person name="Damon W."/>
            <person name="Desjardin D."/>
            <person name="Finy P."/>
            <person name="Geml J."/>
            <person name="Haridas S."/>
            <person name="Hughes K."/>
            <person name="Justo A."/>
            <person name="Karasinski D."/>
            <person name="Kautmanova I."/>
            <person name="Kiss B."/>
            <person name="Kocsube S."/>
            <person name="Kotiranta H."/>
            <person name="LaButti K.M."/>
            <person name="Lechner B.E."/>
            <person name="Liimatainen K."/>
            <person name="Lipzen A."/>
            <person name="Lukacs Z."/>
            <person name="Mihaltcheva S."/>
            <person name="Morgado L.N."/>
            <person name="Niskanen T."/>
            <person name="Noordeloos M.E."/>
            <person name="Ohm R.A."/>
            <person name="Ortiz-Santana B."/>
            <person name="Ovrebo C."/>
            <person name="Racz N."/>
            <person name="Riley R."/>
            <person name="Savchenko A."/>
            <person name="Shiryaev A."/>
            <person name="Soop K."/>
            <person name="Spirin V."/>
            <person name="Szebenyi C."/>
            <person name="Tomsovsky M."/>
            <person name="Tulloss R.E."/>
            <person name="Uehling J."/>
            <person name="Grigoriev I.V."/>
            <person name="Vagvolgyi C."/>
            <person name="Papp T."/>
            <person name="Martin F.M."/>
            <person name="Miettinen O."/>
            <person name="Hibbett D.S."/>
            <person name="Nagy L.G."/>
        </authorList>
    </citation>
    <scope>NUCLEOTIDE SEQUENCE [LARGE SCALE GENOMIC DNA]</scope>
    <source>
        <strain evidence="1 2">NL-1719</strain>
    </source>
</reference>
<dbReference type="EMBL" id="ML208340">
    <property type="protein sequence ID" value="TFK68972.1"/>
    <property type="molecule type" value="Genomic_DNA"/>
</dbReference>
<name>A0ACD3ATU7_9AGAR</name>